<dbReference type="EMBL" id="FUZF01000028">
    <property type="protein sequence ID" value="SKC09578.1"/>
    <property type="molecule type" value="Genomic_DNA"/>
</dbReference>
<protein>
    <submittedName>
        <fullName evidence="1">Uncharacterized protein</fullName>
    </submittedName>
</protein>
<dbReference type="OrthoDB" id="711263at2"/>
<dbReference type="STRING" id="1513896.SAMN05660841_04189"/>
<keyword evidence="2" id="KW-1185">Reference proteome</keyword>
<dbReference type="AlphaFoldDB" id="A0A1T5GMJ9"/>
<evidence type="ECO:0000313" key="2">
    <source>
        <dbReference type="Proteomes" id="UP000190150"/>
    </source>
</evidence>
<name>A0A1T5GMJ9_9SPHI</name>
<proteinExistence type="predicted"/>
<sequence length="104" mass="11976">MSRVKELKNTISGAHEFKDPDGTMYKMKILGRGEELFFQRGGDALICDISARFSVIDQMSIKRWDNGHKISDKERALILVKIVELYKKAYQDDLTLSLEDSKYS</sequence>
<reference evidence="2" key="1">
    <citation type="submission" date="2017-02" db="EMBL/GenBank/DDBJ databases">
        <authorList>
            <person name="Varghese N."/>
            <person name="Submissions S."/>
        </authorList>
    </citation>
    <scope>NUCLEOTIDE SEQUENCE [LARGE SCALE GENOMIC DNA]</scope>
    <source>
        <strain evidence="2">DSM 24091</strain>
    </source>
</reference>
<evidence type="ECO:0000313" key="1">
    <source>
        <dbReference type="EMBL" id="SKC09578.1"/>
    </source>
</evidence>
<dbReference type="Proteomes" id="UP000190150">
    <property type="component" value="Unassembled WGS sequence"/>
</dbReference>
<gene>
    <name evidence="1" type="ORF">SAMN05660841_04189</name>
</gene>
<dbReference type="RefSeq" id="WP_079645815.1">
    <property type="nucleotide sequence ID" value="NZ_FUZF01000028.1"/>
</dbReference>
<accession>A0A1T5GMJ9</accession>
<organism evidence="1 2">
    <name type="scientific">Sphingobacterium nematocida</name>
    <dbReference type="NCBI Taxonomy" id="1513896"/>
    <lineage>
        <taxon>Bacteria</taxon>
        <taxon>Pseudomonadati</taxon>
        <taxon>Bacteroidota</taxon>
        <taxon>Sphingobacteriia</taxon>
        <taxon>Sphingobacteriales</taxon>
        <taxon>Sphingobacteriaceae</taxon>
        <taxon>Sphingobacterium</taxon>
    </lineage>
</organism>